<evidence type="ECO:0000256" key="3">
    <source>
        <dbReference type="ARBA" id="ARBA00022471"/>
    </source>
</evidence>
<sequence>MGNFSASYLGTTFLLLLAYICAAATGEAAENGPKKVVRIQNDLDGTKLMVHCWSKDDDLGIHNLVKGDYMLWSFRNSWLMDTLFWCTIQWDGGSPQLFAVYKQIRDNPRCSLKCWWSIRRDGAYSFNENIRKYELLYKWKKQKIFDVNLALDESSENAND</sequence>
<dbReference type="InterPro" id="IPR010264">
    <property type="entry name" value="Self-incomp_S1"/>
</dbReference>
<proteinExistence type="inferred from homology"/>
<evidence type="ECO:0000256" key="2">
    <source>
        <dbReference type="ARBA" id="ARBA00005581"/>
    </source>
</evidence>
<reference evidence="7" key="2">
    <citation type="submission" date="2017-06" db="EMBL/GenBank/DDBJ databases">
        <title>The pomegranate genome and the genomics of punicalagin biosynthesis.</title>
        <authorList>
            <person name="Xu C."/>
        </authorList>
    </citation>
    <scope>NUCLEOTIDE SEQUENCE [LARGE SCALE GENOMIC DNA]</scope>
    <source>
        <tissue evidence="7">Fresh leaf</tissue>
    </source>
</reference>
<dbReference type="PANTHER" id="PTHR31232">
    <property type="match status" value="1"/>
</dbReference>
<feature type="chain" id="PRO_5014071601" description="S-protein homolog" evidence="6">
    <location>
        <begin position="29"/>
        <end position="160"/>
    </location>
</feature>
<dbReference type="OrthoDB" id="1900999at2759"/>
<name>A0A218W3H5_PUNGR</name>
<protein>
    <recommendedName>
        <fullName evidence="6">S-protein homolog</fullName>
    </recommendedName>
</protein>
<dbReference type="Pfam" id="PF05938">
    <property type="entry name" value="Self-incomp_S1"/>
    <property type="match status" value="1"/>
</dbReference>
<dbReference type="EMBL" id="MTKT01005396">
    <property type="protein sequence ID" value="OWM67414.1"/>
    <property type="molecule type" value="Genomic_DNA"/>
</dbReference>
<dbReference type="AlphaFoldDB" id="A0A218W3H5"/>
<dbReference type="Proteomes" id="UP000197138">
    <property type="component" value="Unassembled WGS sequence"/>
</dbReference>
<keyword evidence="3 6" id="KW-0713">Self-incompatibility</keyword>
<evidence type="ECO:0000256" key="1">
    <source>
        <dbReference type="ARBA" id="ARBA00004613"/>
    </source>
</evidence>
<evidence type="ECO:0000313" key="9">
    <source>
        <dbReference type="Proteomes" id="UP000197138"/>
    </source>
</evidence>
<dbReference type="GO" id="GO:0005576">
    <property type="term" value="C:extracellular region"/>
    <property type="evidence" value="ECO:0007669"/>
    <property type="project" value="UniProtKB-SubCell"/>
</dbReference>
<evidence type="ECO:0000256" key="6">
    <source>
        <dbReference type="RuleBase" id="RU367044"/>
    </source>
</evidence>
<dbReference type="GeneID" id="116214443"/>
<dbReference type="PANTHER" id="PTHR31232:SF156">
    <property type="entry name" value="PLANT SELF-INCOMPATIBILITY PROTEIN S1 FAMILY-RELATED"/>
    <property type="match status" value="1"/>
</dbReference>
<gene>
    <name evidence="7" type="ORF">CDL15_Pgr019874</name>
    <name evidence="8" type="ORF">CRG98_005421</name>
</gene>
<keyword evidence="10" id="KW-1185">Reference proteome</keyword>
<accession>A0A218W3H5</accession>
<evidence type="ECO:0000313" key="8">
    <source>
        <dbReference type="EMBL" id="PKI74183.1"/>
    </source>
</evidence>
<dbReference type="EMBL" id="PGOL01000222">
    <property type="protein sequence ID" value="PKI74183.1"/>
    <property type="molecule type" value="Genomic_DNA"/>
</dbReference>
<evidence type="ECO:0000256" key="4">
    <source>
        <dbReference type="ARBA" id="ARBA00022525"/>
    </source>
</evidence>
<evidence type="ECO:0000313" key="10">
    <source>
        <dbReference type="Proteomes" id="UP000233551"/>
    </source>
</evidence>
<keyword evidence="4 6" id="KW-0964">Secreted</keyword>
<comment type="similarity">
    <text evidence="2 6">Belongs to the plant self-incompatibility (S1) protein family.</text>
</comment>
<comment type="subcellular location">
    <subcellularLocation>
        <location evidence="1 6">Secreted</location>
    </subcellularLocation>
</comment>
<keyword evidence="5 6" id="KW-0732">Signal</keyword>
<organism evidence="7 9">
    <name type="scientific">Punica granatum</name>
    <name type="common">Pomegranate</name>
    <dbReference type="NCBI Taxonomy" id="22663"/>
    <lineage>
        <taxon>Eukaryota</taxon>
        <taxon>Viridiplantae</taxon>
        <taxon>Streptophyta</taxon>
        <taxon>Embryophyta</taxon>
        <taxon>Tracheophyta</taxon>
        <taxon>Spermatophyta</taxon>
        <taxon>Magnoliopsida</taxon>
        <taxon>eudicotyledons</taxon>
        <taxon>Gunneridae</taxon>
        <taxon>Pentapetalae</taxon>
        <taxon>rosids</taxon>
        <taxon>malvids</taxon>
        <taxon>Myrtales</taxon>
        <taxon>Lythraceae</taxon>
        <taxon>Punica</taxon>
    </lineage>
</organism>
<dbReference type="Proteomes" id="UP000233551">
    <property type="component" value="Unassembled WGS sequence"/>
</dbReference>
<dbReference type="GO" id="GO:0060320">
    <property type="term" value="P:rejection of self pollen"/>
    <property type="evidence" value="ECO:0007669"/>
    <property type="project" value="UniProtKB-KW"/>
</dbReference>
<feature type="signal peptide" evidence="6">
    <location>
        <begin position="1"/>
        <end position="28"/>
    </location>
</feature>
<reference evidence="9" key="1">
    <citation type="journal article" date="2017" name="Plant J.">
        <title>The pomegranate (Punica granatum L.) genome and the genomics of punicalagin biosynthesis.</title>
        <authorList>
            <person name="Qin G."/>
            <person name="Xu C."/>
            <person name="Ming R."/>
            <person name="Tang H."/>
            <person name="Guyot R."/>
            <person name="Kramer E.M."/>
            <person name="Hu Y."/>
            <person name="Yi X."/>
            <person name="Qi Y."/>
            <person name="Xu X."/>
            <person name="Gao Z."/>
            <person name="Pan H."/>
            <person name="Jian J."/>
            <person name="Tian Y."/>
            <person name="Yue Z."/>
            <person name="Xu Y."/>
        </authorList>
    </citation>
    <scope>NUCLEOTIDE SEQUENCE [LARGE SCALE GENOMIC DNA]</scope>
    <source>
        <strain evidence="9">cv. Dabenzi</strain>
    </source>
</reference>
<comment type="caution">
    <text evidence="7">The sequence shown here is derived from an EMBL/GenBank/DDBJ whole genome shotgun (WGS) entry which is preliminary data.</text>
</comment>
<evidence type="ECO:0000256" key="5">
    <source>
        <dbReference type="ARBA" id="ARBA00022729"/>
    </source>
</evidence>
<evidence type="ECO:0000313" key="7">
    <source>
        <dbReference type="EMBL" id="OWM67414.1"/>
    </source>
</evidence>
<reference evidence="8 10" key="3">
    <citation type="submission" date="2017-11" db="EMBL/GenBank/DDBJ databases">
        <title>De-novo sequencing of pomegranate (Punica granatum L.) genome.</title>
        <authorList>
            <person name="Akparov Z."/>
            <person name="Amiraslanov A."/>
            <person name="Hajiyeva S."/>
            <person name="Abbasov M."/>
            <person name="Kaur K."/>
            <person name="Hamwieh A."/>
            <person name="Solovyev V."/>
            <person name="Salamov A."/>
            <person name="Braich B."/>
            <person name="Kosarev P."/>
            <person name="Mahmoud A."/>
            <person name="Hajiyev E."/>
            <person name="Babayeva S."/>
            <person name="Izzatullayeva V."/>
            <person name="Mammadov A."/>
            <person name="Mammadov A."/>
            <person name="Sharifova S."/>
            <person name="Ojaghi J."/>
            <person name="Eynullazada K."/>
            <person name="Bayramov B."/>
            <person name="Abdulazimova A."/>
            <person name="Shahmuradov I."/>
        </authorList>
    </citation>
    <scope>NUCLEOTIDE SEQUENCE [LARGE SCALE GENOMIC DNA]</scope>
    <source>
        <strain evidence="8">AG2017</strain>
        <strain evidence="10">cv. AG2017</strain>
        <tissue evidence="8">Leaf</tissue>
    </source>
</reference>